<dbReference type="InterPro" id="IPR019096">
    <property type="entry name" value="YopX_protein"/>
</dbReference>
<dbReference type="Pfam" id="PF09643">
    <property type="entry name" value="YopX"/>
    <property type="match status" value="1"/>
</dbReference>
<organism evidence="2 3">
    <name type="scientific">Clostridium perfringens</name>
    <dbReference type="NCBI Taxonomy" id="1502"/>
    <lineage>
        <taxon>Bacteria</taxon>
        <taxon>Bacillati</taxon>
        <taxon>Bacillota</taxon>
        <taxon>Clostridia</taxon>
        <taxon>Eubacteriales</taxon>
        <taxon>Clostridiaceae</taxon>
        <taxon>Clostridium</taxon>
    </lineage>
</organism>
<evidence type="ECO:0000259" key="1">
    <source>
        <dbReference type="Pfam" id="PF09643"/>
    </source>
</evidence>
<feature type="domain" description="YopX protein" evidence="1">
    <location>
        <begin position="39"/>
        <end position="95"/>
    </location>
</feature>
<dbReference type="AlphaFoldDB" id="A0AAP6WRT0"/>
<proteinExistence type="predicted"/>
<dbReference type="Proteomes" id="UP000481454">
    <property type="component" value="Unassembled WGS sequence"/>
</dbReference>
<dbReference type="EMBL" id="JAALLZ010000042">
    <property type="protein sequence ID" value="NGU31875.1"/>
    <property type="molecule type" value="Genomic_DNA"/>
</dbReference>
<dbReference type="RefSeq" id="WP_164801209.1">
    <property type="nucleotide sequence ID" value="NZ_CATNWM010000001.1"/>
</dbReference>
<gene>
    <name evidence="2" type="ORF">G6Z34_17635</name>
</gene>
<evidence type="ECO:0000313" key="3">
    <source>
        <dbReference type="Proteomes" id="UP000481454"/>
    </source>
</evidence>
<accession>A0AAP6WRT0</accession>
<evidence type="ECO:0000313" key="2">
    <source>
        <dbReference type="EMBL" id="NGU31875.1"/>
    </source>
</evidence>
<dbReference type="Gene3D" id="2.30.30.290">
    <property type="entry name" value="YopX-like domains"/>
    <property type="match status" value="1"/>
</dbReference>
<comment type="caution">
    <text evidence="2">The sequence shown here is derived from an EMBL/GenBank/DDBJ whole genome shotgun (WGS) entry which is preliminary data.</text>
</comment>
<dbReference type="SUPFAM" id="SSF159006">
    <property type="entry name" value="YopX-like"/>
    <property type="match status" value="1"/>
</dbReference>
<name>A0AAP6WRT0_CLOPF</name>
<protein>
    <recommendedName>
        <fullName evidence="1">YopX protein domain-containing protein</fullName>
    </recommendedName>
</protein>
<reference evidence="2 3" key="1">
    <citation type="submission" date="2020-02" db="EMBL/GenBank/DDBJ databases">
        <title>Genomic Insights into the Phylogeny and Genetic Plasticity of the Human and Animal Enteric Pathogen Clostridium perfringens.</title>
        <authorList>
            <person name="Feng Y."/>
            <person name="Hu Y."/>
        </authorList>
    </citation>
    <scope>NUCLEOTIDE SEQUENCE [LARGE SCALE GENOMIC DNA]</scope>
    <source>
        <strain evidence="2 3">CP-40</strain>
    </source>
</reference>
<sequence>MMQRDYIALHTSIKKFVPVENIDFSHMYITIRDGDELLTDTSDMFLLRQYTGLKDKKGNKIYEKDTIDIKSEKYDFLFLEEGENFVYFADGMFKVGKIPLSYINEKIEIEDRNKYWIG</sequence>
<dbReference type="InterPro" id="IPR023385">
    <property type="entry name" value="YopX-like_C"/>
</dbReference>